<keyword evidence="1" id="KW-0472">Membrane</keyword>
<protein>
    <submittedName>
        <fullName evidence="3">DUF2892 domain-containing protein</fullName>
    </submittedName>
</protein>
<proteinExistence type="predicted"/>
<evidence type="ECO:0000313" key="3">
    <source>
        <dbReference type="EMBL" id="MBD3863391.1"/>
    </source>
</evidence>
<name>A0ABR8LT77_9FLAO</name>
<evidence type="ECO:0000256" key="1">
    <source>
        <dbReference type="SAM" id="Phobius"/>
    </source>
</evidence>
<dbReference type="Proteomes" id="UP000627521">
    <property type="component" value="Unassembled WGS sequence"/>
</dbReference>
<evidence type="ECO:0000313" key="4">
    <source>
        <dbReference type="Proteomes" id="UP000627521"/>
    </source>
</evidence>
<keyword evidence="1" id="KW-0812">Transmembrane</keyword>
<sequence length="67" mass="7485">MKKNMGALDKSLRVLVAIVITLLYYLNVVSGTLAYILMAVAIILLITSFINFCPLYTIFGINTCKRK</sequence>
<feature type="transmembrane region" description="Helical" evidence="1">
    <location>
        <begin position="12"/>
        <end position="29"/>
    </location>
</feature>
<dbReference type="EMBL" id="JACXXH010000004">
    <property type="protein sequence ID" value="MBD3863391.1"/>
    <property type="molecule type" value="Genomic_DNA"/>
</dbReference>
<keyword evidence="1" id="KW-1133">Transmembrane helix</keyword>
<organism evidence="3 4">
    <name type="scientific">Olleya marilimosa</name>
    <dbReference type="NCBI Taxonomy" id="272164"/>
    <lineage>
        <taxon>Bacteria</taxon>
        <taxon>Pseudomonadati</taxon>
        <taxon>Bacteroidota</taxon>
        <taxon>Flavobacteriia</taxon>
        <taxon>Flavobacteriales</taxon>
        <taxon>Flavobacteriaceae</taxon>
    </lineage>
</organism>
<reference evidence="3 4" key="1">
    <citation type="submission" date="2020-09" db="EMBL/GenBank/DDBJ databases">
        <title>Bacillus nautilus sp. nov., Chryseoglobus crepusculi sp. nov, and Psychrobacter noctis sp. nov., isolated from deep-sea sponges from the equatorial Atlantic.</title>
        <authorList>
            <person name="Stennett H.L."/>
            <person name="Williams S.E."/>
        </authorList>
    </citation>
    <scope>NUCLEOTIDE SEQUENCE [LARGE SCALE GENOMIC DNA]</scope>
    <source>
        <strain evidence="3 4">28M-24</strain>
    </source>
</reference>
<accession>A0ABR8LT77</accession>
<dbReference type="RefSeq" id="WP_028282670.1">
    <property type="nucleotide sequence ID" value="NZ_JACXXF010000005.1"/>
</dbReference>
<dbReference type="Pfam" id="PF11127">
    <property type="entry name" value="YgaP-like_TM"/>
    <property type="match status" value="1"/>
</dbReference>
<comment type="caution">
    <text evidence="3">The sequence shown here is derived from an EMBL/GenBank/DDBJ whole genome shotgun (WGS) entry which is preliminary data.</text>
</comment>
<feature type="transmembrane region" description="Helical" evidence="1">
    <location>
        <begin position="35"/>
        <end position="59"/>
    </location>
</feature>
<dbReference type="InterPro" id="IPR021309">
    <property type="entry name" value="YgaP-like_TM"/>
</dbReference>
<keyword evidence="4" id="KW-1185">Reference proteome</keyword>
<feature type="domain" description="Inner membrane protein YgaP-like transmembrane" evidence="2">
    <location>
        <begin position="1"/>
        <end position="67"/>
    </location>
</feature>
<evidence type="ECO:0000259" key="2">
    <source>
        <dbReference type="Pfam" id="PF11127"/>
    </source>
</evidence>
<gene>
    <name evidence="3" type="ORF">IEG06_08000</name>
</gene>